<feature type="non-terminal residue" evidence="2">
    <location>
        <position position="1"/>
    </location>
</feature>
<dbReference type="Proteomes" id="UP001303160">
    <property type="component" value="Unassembled WGS sequence"/>
</dbReference>
<protein>
    <submittedName>
        <fullName evidence="2">Uncharacterized protein</fullName>
    </submittedName>
</protein>
<comment type="caution">
    <text evidence="2">The sequence shown here is derived from an EMBL/GenBank/DDBJ whole genome shotgun (WGS) entry which is preliminary data.</text>
</comment>
<keyword evidence="3" id="KW-1185">Reference proteome</keyword>
<gene>
    <name evidence="2" type="ORF">QBC40DRAFT_149107</name>
</gene>
<evidence type="ECO:0000256" key="1">
    <source>
        <dbReference type="SAM" id="MobiDB-lite"/>
    </source>
</evidence>
<dbReference type="AlphaFoldDB" id="A0AAN6XGR0"/>
<reference evidence="2" key="1">
    <citation type="journal article" date="2023" name="Mol. Phylogenet. Evol.">
        <title>Genome-scale phylogeny and comparative genomics of the fungal order Sordariales.</title>
        <authorList>
            <person name="Hensen N."/>
            <person name="Bonometti L."/>
            <person name="Westerberg I."/>
            <person name="Brannstrom I.O."/>
            <person name="Guillou S."/>
            <person name="Cros-Aarteil S."/>
            <person name="Calhoun S."/>
            <person name="Haridas S."/>
            <person name="Kuo A."/>
            <person name="Mondo S."/>
            <person name="Pangilinan J."/>
            <person name="Riley R."/>
            <person name="LaButti K."/>
            <person name="Andreopoulos B."/>
            <person name="Lipzen A."/>
            <person name="Chen C."/>
            <person name="Yan M."/>
            <person name="Daum C."/>
            <person name="Ng V."/>
            <person name="Clum A."/>
            <person name="Steindorff A."/>
            <person name="Ohm R.A."/>
            <person name="Martin F."/>
            <person name="Silar P."/>
            <person name="Natvig D.O."/>
            <person name="Lalanne C."/>
            <person name="Gautier V."/>
            <person name="Ament-Velasquez S.L."/>
            <person name="Kruys A."/>
            <person name="Hutchinson M.I."/>
            <person name="Powell A.J."/>
            <person name="Barry K."/>
            <person name="Miller A.N."/>
            <person name="Grigoriev I.V."/>
            <person name="Debuchy R."/>
            <person name="Gladieux P."/>
            <person name="Hiltunen Thoren M."/>
            <person name="Johannesson H."/>
        </authorList>
    </citation>
    <scope>NUCLEOTIDE SEQUENCE</scope>
    <source>
        <strain evidence="2">CBS 315.58</strain>
    </source>
</reference>
<organism evidence="2 3">
    <name type="scientific">Triangularia verruculosa</name>
    <dbReference type="NCBI Taxonomy" id="2587418"/>
    <lineage>
        <taxon>Eukaryota</taxon>
        <taxon>Fungi</taxon>
        <taxon>Dikarya</taxon>
        <taxon>Ascomycota</taxon>
        <taxon>Pezizomycotina</taxon>
        <taxon>Sordariomycetes</taxon>
        <taxon>Sordariomycetidae</taxon>
        <taxon>Sordariales</taxon>
        <taxon>Podosporaceae</taxon>
        <taxon>Triangularia</taxon>
    </lineage>
</organism>
<name>A0AAN6XGR0_9PEZI</name>
<feature type="region of interest" description="Disordered" evidence="1">
    <location>
        <begin position="1"/>
        <end position="30"/>
    </location>
</feature>
<accession>A0AAN6XGR0</accession>
<proteinExistence type="predicted"/>
<evidence type="ECO:0000313" key="2">
    <source>
        <dbReference type="EMBL" id="KAK4199261.1"/>
    </source>
</evidence>
<dbReference type="EMBL" id="MU863934">
    <property type="protein sequence ID" value="KAK4199261.1"/>
    <property type="molecule type" value="Genomic_DNA"/>
</dbReference>
<reference evidence="2" key="2">
    <citation type="submission" date="2023-05" db="EMBL/GenBank/DDBJ databases">
        <authorList>
            <consortium name="Lawrence Berkeley National Laboratory"/>
            <person name="Steindorff A."/>
            <person name="Hensen N."/>
            <person name="Bonometti L."/>
            <person name="Westerberg I."/>
            <person name="Brannstrom I.O."/>
            <person name="Guillou S."/>
            <person name="Cros-Aarteil S."/>
            <person name="Calhoun S."/>
            <person name="Haridas S."/>
            <person name="Kuo A."/>
            <person name="Mondo S."/>
            <person name="Pangilinan J."/>
            <person name="Riley R."/>
            <person name="Labutti K."/>
            <person name="Andreopoulos B."/>
            <person name="Lipzen A."/>
            <person name="Chen C."/>
            <person name="Yanf M."/>
            <person name="Daum C."/>
            <person name="Ng V."/>
            <person name="Clum A."/>
            <person name="Ohm R."/>
            <person name="Martin F."/>
            <person name="Silar P."/>
            <person name="Natvig D."/>
            <person name="Lalanne C."/>
            <person name="Gautier V."/>
            <person name="Ament-Velasquez S.L."/>
            <person name="Kruys A."/>
            <person name="Hutchinson M.I."/>
            <person name="Powell A.J."/>
            <person name="Barry K."/>
            <person name="Miller A.N."/>
            <person name="Grigoriev I.V."/>
            <person name="Debuchy R."/>
            <person name="Gladieux P."/>
            <person name="Thoren M.H."/>
            <person name="Johannesson H."/>
        </authorList>
    </citation>
    <scope>NUCLEOTIDE SEQUENCE</scope>
    <source>
        <strain evidence="2">CBS 315.58</strain>
    </source>
</reference>
<feature type="non-terminal residue" evidence="2">
    <location>
        <position position="451"/>
    </location>
</feature>
<sequence length="451" mass="50595">SPKAKTYIPENVEKDIPTSPEVPSVKSGKLPLSVPLKADTPIVSDKDSTIKAKGEHLITKAETPVSDHSEPKPEVQIESKEVPIAIPSVKVRVVSYHRNADIKVRVRNDSQIGYEFYHVRQDTVSGASDALEKKFSTFSSTGDIGNVVHMMDEDDCPVGLNIVFSLLHHKYHELPDRLSLSALYGLARVVEKYQLRHILVPFADKWLVQDLNYGVIMAGDKLENERVMLLTWIFGEGRWFSRTFPKVAKEATLVDGVLMGADGPFAGRYPQELIDIMTRHRQECLQKLKQSIDQPLQDLIKGSRIHCRSKDANAEVKEACCCQQLGSIISGLTTSGMIPFPDPKTYKGSVMNLVHQLEKLRPMRYKVPGVAPHLDTHQMCGIRHLDAINKVAAEPIRLTAQLFYDFKRRGEKTGVFSKELYSEARVFRPTAPAPPLPAFKGDLDHFAHESW</sequence>
<evidence type="ECO:0000313" key="3">
    <source>
        <dbReference type="Proteomes" id="UP001303160"/>
    </source>
</evidence>